<keyword evidence="1" id="KW-0472">Membrane</keyword>
<dbReference type="EMBL" id="GBXM01001050">
    <property type="protein sequence ID" value="JAI07528.1"/>
    <property type="molecule type" value="Transcribed_RNA"/>
</dbReference>
<keyword evidence="1" id="KW-0812">Transmembrane</keyword>
<dbReference type="EMBL" id="GBXM01001039">
    <property type="protein sequence ID" value="JAI07539.1"/>
    <property type="molecule type" value="Transcribed_RNA"/>
</dbReference>
<keyword evidence="1" id="KW-1133">Transmembrane helix</keyword>
<accession>A0A0E9Y0R6</accession>
<protein>
    <submittedName>
        <fullName evidence="2">Uncharacterized protein</fullName>
    </submittedName>
</protein>
<proteinExistence type="predicted"/>
<name>A0A0E9Y0R6_ANGAN</name>
<dbReference type="EMBL" id="GBXM01001044">
    <property type="protein sequence ID" value="JAI07534.1"/>
    <property type="molecule type" value="Transcribed_RNA"/>
</dbReference>
<evidence type="ECO:0000313" key="2">
    <source>
        <dbReference type="EMBL" id="JAI07534.1"/>
    </source>
</evidence>
<evidence type="ECO:0000256" key="1">
    <source>
        <dbReference type="SAM" id="Phobius"/>
    </source>
</evidence>
<reference evidence="2" key="1">
    <citation type="submission" date="2014-11" db="EMBL/GenBank/DDBJ databases">
        <authorList>
            <person name="Amaro Gonzalez C."/>
        </authorList>
    </citation>
    <scope>NUCLEOTIDE SEQUENCE</scope>
</reference>
<feature type="transmembrane region" description="Helical" evidence="1">
    <location>
        <begin position="12"/>
        <end position="30"/>
    </location>
</feature>
<dbReference type="AlphaFoldDB" id="A0A0E9Y0R6"/>
<sequence length="31" mass="3952">MALKFRFRSRLKGLFSYWCHFAFCYFVIYLH</sequence>
<reference evidence="2" key="2">
    <citation type="journal article" date="2015" name="Fish Shellfish Immunol.">
        <title>Early steps in the European eel (Anguilla anguilla)-Vibrio vulnificus interaction in the gills: Role of the RtxA13 toxin.</title>
        <authorList>
            <person name="Callol A."/>
            <person name="Pajuelo D."/>
            <person name="Ebbesson L."/>
            <person name="Teles M."/>
            <person name="MacKenzie S."/>
            <person name="Amaro C."/>
        </authorList>
    </citation>
    <scope>NUCLEOTIDE SEQUENCE</scope>
</reference>
<organism evidence="2">
    <name type="scientific">Anguilla anguilla</name>
    <name type="common">European freshwater eel</name>
    <name type="synonym">Muraena anguilla</name>
    <dbReference type="NCBI Taxonomy" id="7936"/>
    <lineage>
        <taxon>Eukaryota</taxon>
        <taxon>Metazoa</taxon>
        <taxon>Chordata</taxon>
        <taxon>Craniata</taxon>
        <taxon>Vertebrata</taxon>
        <taxon>Euteleostomi</taxon>
        <taxon>Actinopterygii</taxon>
        <taxon>Neopterygii</taxon>
        <taxon>Teleostei</taxon>
        <taxon>Anguilliformes</taxon>
        <taxon>Anguillidae</taxon>
        <taxon>Anguilla</taxon>
    </lineage>
</organism>